<feature type="region of interest" description="Disordered" evidence="2">
    <location>
        <begin position="64"/>
        <end position="90"/>
    </location>
</feature>
<dbReference type="GO" id="GO:0030288">
    <property type="term" value="C:outer membrane-bounded periplasmic space"/>
    <property type="evidence" value="ECO:0007669"/>
    <property type="project" value="TreeGrafter"/>
</dbReference>
<evidence type="ECO:0000259" key="3">
    <source>
        <dbReference type="Pfam" id="PF00496"/>
    </source>
</evidence>
<dbReference type="Gene3D" id="3.10.105.10">
    <property type="entry name" value="Dipeptide-binding Protein, Domain 3"/>
    <property type="match status" value="1"/>
</dbReference>
<dbReference type="PANTHER" id="PTHR30290:SF64">
    <property type="entry name" value="ABC TRANSPORTER PERIPLASMIC BINDING PROTEIN"/>
    <property type="match status" value="1"/>
</dbReference>
<gene>
    <name evidence="4" type="ORF">GNE07_11485</name>
</gene>
<dbReference type="AlphaFoldDB" id="A0AAW9WJZ3"/>
<dbReference type="InterPro" id="IPR039424">
    <property type="entry name" value="SBP_5"/>
</dbReference>
<proteinExistence type="predicted"/>
<reference evidence="4 5" key="1">
    <citation type="submission" date="2019-09" db="EMBL/GenBank/DDBJ databases">
        <title>Draft genome sequencing of Hungatella hathewayi 123Y-2.</title>
        <authorList>
            <person name="Lv Q."/>
            <person name="Li S."/>
        </authorList>
    </citation>
    <scope>NUCLEOTIDE SEQUENCE [LARGE SCALE GENOMIC DNA]</scope>
    <source>
        <strain evidence="4 5">123Y-2</strain>
    </source>
</reference>
<accession>A0AAW9WJZ3</accession>
<organism evidence="4 5">
    <name type="scientific">Hungatella hathewayi</name>
    <dbReference type="NCBI Taxonomy" id="154046"/>
    <lineage>
        <taxon>Bacteria</taxon>
        <taxon>Bacillati</taxon>
        <taxon>Bacillota</taxon>
        <taxon>Clostridia</taxon>
        <taxon>Lachnospirales</taxon>
        <taxon>Lachnospiraceae</taxon>
        <taxon>Hungatella</taxon>
    </lineage>
</organism>
<sequence>MAGDRKPLHNRRSKDSWEGYQYRKDKMEEAMRLRKSAYFMLGVMAAVFLATGCGSQEKSAAEAVQTTESAKNAEQTGEEGNGAAKDRTEQGHLVETLKLAGGTDWGVPSPYLNASRGPGSAKMNLVFASLIDEDETGDIPWLAQSWEINGSDYTFTLFPETKFHDGTPLTTEDVAFTIDYFREHPPVSNPLGAGDSFLIDHYTVMDDRTITISVKESAADTLSSIGSFVIIPKHVWEKVEDPNTYTGDGYLTGSGAYRCTAYDGASGSYEFTAFDDFRGGKPAADRVLFVPVSDALLAFENHEIDITGMPADLKDKYLSDSGIGVVEKANDMGYKLLINFEKCPGFLDLDQRKAVYAALDRQAVVDKVFRGAGSVGSAGYVPQGSLYFNDRCVTYPYDPEKAKAALESKQYEVTLLAADSGSDVDIAELLKQDLEAAGMKVTVTAFDSATRDEKVNAGNYEFALVGNGGWGNNPPKYMRTIFSDLSKNKGGNPHSMGPIGYSNSEITKLAEEQMKEVDFEARKQMFKDLEYLVSEEIPLIVIANQSSYSMYRRDYYDGWMKTYAYQQTEQNRLSFMER</sequence>
<feature type="domain" description="Solute-binding protein family 5" evidence="3">
    <location>
        <begin position="139"/>
        <end position="485"/>
    </location>
</feature>
<dbReference type="PANTHER" id="PTHR30290">
    <property type="entry name" value="PERIPLASMIC BINDING COMPONENT OF ABC TRANSPORTER"/>
    <property type="match status" value="1"/>
</dbReference>
<dbReference type="Gene3D" id="3.90.76.10">
    <property type="entry name" value="Dipeptide-binding Protein, Domain 1"/>
    <property type="match status" value="1"/>
</dbReference>
<name>A0AAW9WJZ3_9FIRM</name>
<evidence type="ECO:0000313" key="4">
    <source>
        <dbReference type="EMBL" id="MUB63677.1"/>
    </source>
</evidence>
<dbReference type="GO" id="GO:0042884">
    <property type="term" value="P:microcin transport"/>
    <property type="evidence" value="ECO:0007669"/>
    <property type="project" value="TreeGrafter"/>
</dbReference>
<evidence type="ECO:0000256" key="1">
    <source>
        <dbReference type="ARBA" id="ARBA00022729"/>
    </source>
</evidence>
<keyword evidence="1" id="KW-0732">Signal</keyword>
<dbReference type="InterPro" id="IPR000914">
    <property type="entry name" value="SBP_5_dom"/>
</dbReference>
<evidence type="ECO:0000313" key="5">
    <source>
        <dbReference type="Proteomes" id="UP000434223"/>
    </source>
</evidence>
<dbReference type="GO" id="GO:1904680">
    <property type="term" value="F:peptide transmembrane transporter activity"/>
    <property type="evidence" value="ECO:0007669"/>
    <property type="project" value="TreeGrafter"/>
</dbReference>
<evidence type="ECO:0000256" key="2">
    <source>
        <dbReference type="SAM" id="MobiDB-lite"/>
    </source>
</evidence>
<dbReference type="EMBL" id="WNME01000006">
    <property type="protein sequence ID" value="MUB63677.1"/>
    <property type="molecule type" value="Genomic_DNA"/>
</dbReference>
<dbReference type="SUPFAM" id="SSF53850">
    <property type="entry name" value="Periplasmic binding protein-like II"/>
    <property type="match status" value="1"/>
</dbReference>
<protein>
    <submittedName>
        <fullName evidence="4">Peptide ABC transporter substrate-binding protein</fullName>
    </submittedName>
</protein>
<dbReference type="GO" id="GO:0015833">
    <property type="term" value="P:peptide transport"/>
    <property type="evidence" value="ECO:0007669"/>
    <property type="project" value="TreeGrafter"/>
</dbReference>
<comment type="caution">
    <text evidence="4">The sequence shown here is derived from an EMBL/GenBank/DDBJ whole genome shotgun (WGS) entry which is preliminary data.</text>
</comment>
<feature type="compositionally biased region" description="Polar residues" evidence="2">
    <location>
        <begin position="64"/>
        <end position="75"/>
    </location>
</feature>
<dbReference type="Gene3D" id="3.40.190.10">
    <property type="entry name" value="Periplasmic binding protein-like II"/>
    <property type="match status" value="1"/>
</dbReference>
<dbReference type="Pfam" id="PF00496">
    <property type="entry name" value="SBP_bac_5"/>
    <property type="match status" value="1"/>
</dbReference>
<dbReference type="Proteomes" id="UP000434223">
    <property type="component" value="Unassembled WGS sequence"/>
</dbReference>